<comment type="caution">
    <text evidence="1">The sequence shown here is derived from an EMBL/GenBank/DDBJ whole genome shotgun (WGS) entry which is preliminary data.</text>
</comment>
<evidence type="ECO:0000313" key="2">
    <source>
        <dbReference type="Proteomes" id="UP001597073"/>
    </source>
</evidence>
<organism evidence="1 2">
    <name type="scientific">Mucilaginibacter lutimaris</name>
    <dbReference type="NCBI Taxonomy" id="931629"/>
    <lineage>
        <taxon>Bacteria</taxon>
        <taxon>Pseudomonadati</taxon>
        <taxon>Bacteroidota</taxon>
        <taxon>Sphingobacteriia</taxon>
        <taxon>Sphingobacteriales</taxon>
        <taxon>Sphingobacteriaceae</taxon>
        <taxon>Mucilaginibacter</taxon>
    </lineage>
</organism>
<gene>
    <name evidence="1" type="ORF">ACFQZI_11945</name>
</gene>
<sequence>MDLVFISNQIKYDILHICGLPVEHSYNLLTNTSLKAIGYHDDERCRQLEEKLHMVAQEYNTGKSVAKGDVSENLTVRQCIQLVIS</sequence>
<accession>A0ABW2ZH62</accession>
<dbReference type="RefSeq" id="WP_377142785.1">
    <property type="nucleotide sequence ID" value="NZ_JBHTIA010000008.1"/>
</dbReference>
<name>A0ABW2ZH62_9SPHI</name>
<dbReference type="Proteomes" id="UP001597073">
    <property type="component" value="Unassembled WGS sequence"/>
</dbReference>
<reference evidence="2" key="1">
    <citation type="journal article" date="2019" name="Int. J. Syst. Evol. Microbiol.">
        <title>The Global Catalogue of Microorganisms (GCM) 10K type strain sequencing project: providing services to taxonomists for standard genome sequencing and annotation.</title>
        <authorList>
            <consortium name="The Broad Institute Genomics Platform"/>
            <consortium name="The Broad Institute Genome Sequencing Center for Infectious Disease"/>
            <person name="Wu L."/>
            <person name="Ma J."/>
        </authorList>
    </citation>
    <scope>NUCLEOTIDE SEQUENCE [LARGE SCALE GENOMIC DNA]</scope>
    <source>
        <strain evidence="2">CCUG 60742</strain>
    </source>
</reference>
<evidence type="ECO:0000313" key="1">
    <source>
        <dbReference type="EMBL" id="MFD0765565.1"/>
    </source>
</evidence>
<dbReference type="EMBL" id="JBHTIA010000008">
    <property type="protein sequence ID" value="MFD0765565.1"/>
    <property type="molecule type" value="Genomic_DNA"/>
</dbReference>
<keyword evidence="2" id="KW-1185">Reference proteome</keyword>
<proteinExistence type="predicted"/>
<protein>
    <submittedName>
        <fullName evidence="1">Uncharacterized protein</fullName>
    </submittedName>
</protein>